<dbReference type="AlphaFoldDB" id="A0AA40GEH9"/>
<sequence length="207" mass="23260">MKGRYVVVKRRKSKSNSSKNKSSRTLEKVFEFLPTSTGWTKLFTDKTFHSNERWLKALSDSCFVISSRHAAGDCAETSEKHTERAIACESRTNPRLRVSAFSFRSRLWLETSNAPWRKTHVCLEVSGPGPDSGYEVPKPRIEAGARDFDRNFEKGISSGRDVRRSARTVLVADSLDSLRRTQLARGSTEEHGQVEPDPVVVAVTVSE</sequence>
<dbReference type="Proteomes" id="UP001177670">
    <property type="component" value="Unassembled WGS sequence"/>
</dbReference>
<gene>
    <name evidence="1" type="ORF">K0M31_000824</name>
</gene>
<proteinExistence type="predicted"/>
<organism evidence="1 2">
    <name type="scientific">Melipona bicolor</name>
    <dbReference type="NCBI Taxonomy" id="60889"/>
    <lineage>
        <taxon>Eukaryota</taxon>
        <taxon>Metazoa</taxon>
        <taxon>Ecdysozoa</taxon>
        <taxon>Arthropoda</taxon>
        <taxon>Hexapoda</taxon>
        <taxon>Insecta</taxon>
        <taxon>Pterygota</taxon>
        <taxon>Neoptera</taxon>
        <taxon>Endopterygota</taxon>
        <taxon>Hymenoptera</taxon>
        <taxon>Apocrita</taxon>
        <taxon>Aculeata</taxon>
        <taxon>Apoidea</taxon>
        <taxon>Anthophila</taxon>
        <taxon>Apidae</taxon>
        <taxon>Melipona</taxon>
    </lineage>
</organism>
<keyword evidence="2" id="KW-1185">Reference proteome</keyword>
<name>A0AA40GEH9_9HYME</name>
<protein>
    <submittedName>
        <fullName evidence="1">Uncharacterized protein</fullName>
    </submittedName>
</protein>
<accession>A0AA40GEH9</accession>
<dbReference type="EMBL" id="JAHYIQ010000001">
    <property type="protein sequence ID" value="KAK1136259.1"/>
    <property type="molecule type" value="Genomic_DNA"/>
</dbReference>
<evidence type="ECO:0000313" key="2">
    <source>
        <dbReference type="Proteomes" id="UP001177670"/>
    </source>
</evidence>
<reference evidence="1" key="1">
    <citation type="submission" date="2021-10" db="EMBL/GenBank/DDBJ databases">
        <title>Melipona bicolor Genome sequencing and assembly.</title>
        <authorList>
            <person name="Araujo N.S."/>
            <person name="Arias M.C."/>
        </authorList>
    </citation>
    <scope>NUCLEOTIDE SEQUENCE</scope>
    <source>
        <strain evidence="1">USP_2M_L1-L4_2017</strain>
        <tissue evidence="1">Whole body</tissue>
    </source>
</reference>
<evidence type="ECO:0000313" key="1">
    <source>
        <dbReference type="EMBL" id="KAK1136259.1"/>
    </source>
</evidence>
<comment type="caution">
    <text evidence="1">The sequence shown here is derived from an EMBL/GenBank/DDBJ whole genome shotgun (WGS) entry which is preliminary data.</text>
</comment>